<proteinExistence type="predicted"/>
<reference evidence="2" key="1">
    <citation type="submission" date="2023-03" db="EMBL/GenBank/DDBJ databases">
        <title>Draft genome sequence of a Mycolicibacterium mageritense strain H4_3_1 isolated from a hybrid biological-inorganic system reactor.</title>
        <authorList>
            <person name="Feng X."/>
            <person name="Kazama D."/>
            <person name="Sato K."/>
            <person name="Kobayashi H."/>
        </authorList>
    </citation>
    <scope>NUCLEOTIDE SEQUENCE</scope>
    <source>
        <strain evidence="2">H4_3_1</strain>
    </source>
</reference>
<feature type="region of interest" description="Disordered" evidence="1">
    <location>
        <begin position="119"/>
        <end position="221"/>
    </location>
</feature>
<dbReference type="AlphaFoldDB" id="A0AAI8XQA4"/>
<sequence>MKTVCKLRLREGPSTGHFRAYPSKSRSVTGSRPYSRLTPPIAVSQVSVPIRGTTGGGAMQSGPIPETVARSVARPRGRIDESSTVTSSGSAWSRSRLIYFLAINGGSDCRFFITAPAGPSARNTETAGRQPDCSHRDARDERHRSQSPTGADAFLDGDLTRQNALRPQFRPRHTPRRRVAGAGPAGSPGRLPQRHSASLSRNQSWNAPMWCSLGTSTPPSR</sequence>
<gene>
    <name evidence="2" type="ORF">hbim_04649</name>
</gene>
<feature type="compositionally biased region" description="Polar residues" evidence="1">
    <location>
        <begin position="195"/>
        <end position="206"/>
    </location>
</feature>
<organism evidence="2 3">
    <name type="scientific">Mycolicibacterium mageritense</name>
    <name type="common">Mycobacterium mageritense</name>
    <dbReference type="NCBI Taxonomy" id="53462"/>
    <lineage>
        <taxon>Bacteria</taxon>
        <taxon>Bacillati</taxon>
        <taxon>Actinomycetota</taxon>
        <taxon>Actinomycetes</taxon>
        <taxon>Mycobacteriales</taxon>
        <taxon>Mycobacteriaceae</taxon>
        <taxon>Mycolicibacterium</taxon>
    </lineage>
</organism>
<dbReference type="EMBL" id="AP027452">
    <property type="protein sequence ID" value="BDY30703.1"/>
    <property type="molecule type" value="Genomic_DNA"/>
</dbReference>
<feature type="compositionally biased region" description="Basic residues" evidence="1">
    <location>
        <begin position="169"/>
        <end position="179"/>
    </location>
</feature>
<name>A0AAI8XQA4_MYCME</name>
<dbReference type="Proteomes" id="UP001241092">
    <property type="component" value="Chromosome"/>
</dbReference>
<evidence type="ECO:0000313" key="3">
    <source>
        <dbReference type="Proteomes" id="UP001241092"/>
    </source>
</evidence>
<evidence type="ECO:0000256" key="1">
    <source>
        <dbReference type="SAM" id="MobiDB-lite"/>
    </source>
</evidence>
<accession>A0AAI8XQA4</accession>
<evidence type="ECO:0000313" key="2">
    <source>
        <dbReference type="EMBL" id="BDY30703.1"/>
    </source>
</evidence>
<feature type="compositionally biased region" description="Basic and acidic residues" evidence="1">
    <location>
        <begin position="132"/>
        <end position="144"/>
    </location>
</feature>
<protein>
    <submittedName>
        <fullName evidence="2">Uncharacterized protein</fullName>
    </submittedName>
</protein>